<name>A0A0W8DCU3_PHYNI</name>
<dbReference type="PANTHER" id="PTHR40866">
    <property type="entry name" value="BED-TYPE DOMAIN-CONTAINING PROTEIN"/>
    <property type="match status" value="1"/>
</dbReference>
<dbReference type="EMBL" id="LNFP01000320">
    <property type="protein sequence ID" value="KUF94159.1"/>
    <property type="molecule type" value="Genomic_DNA"/>
</dbReference>
<sequence length="163" mass="18816">MKRLRTITQAAKLRLKTPLRPKLRQNTRWGSTYTMLARYFELREYISADDEELAEEMPSPAANRKLKTLLVKLSDAQSVAMKLQCEDLNLLDARDLLNGLLEVMPSFDDYLVGFADRILKRRKANDAPSAYVLLGAIPPTSNIVERLFSTARMVLRYERNRLR</sequence>
<dbReference type="Proteomes" id="UP000054636">
    <property type="component" value="Unassembled WGS sequence"/>
</dbReference>
<organism evidence="1 2">
    <name type="scientific">Phytophthora nicotianae</name>
    <name type="common">Potato buckeye rot agent</name>
    <name type="synonym">Phytophthora parasitica</name>
    <dbReference type="NCBI Taxonomy" id="4792"/>
    <lineage>
        <taxon>Eukaryota</taxon>
        <taxon>Sar</taxon>
        <taxon>Stramenopiles</taxon>
        <taxon>Oomycota</taxon>
        <taxon>Peronosporomycetes</taxon>
        <taxon>Peronosporales</taxon>
        <taxon>Peronosporaceae</taxon>
        <taxon>Phytophthora</taxon>
    </lineage>
</organism>
<accession>A0A0W8DCU3</accession>
<comment type="caution">
    <text evidence="1">The sequence shown here is derived from an EMBL/GenBank/DDBJ whole genome shotgun (WGS) entry which is preliminary data.</text>
</comment>
<evidence type="ECO:0000313" key="1">
    <source>
        <dbReference type="EMBL" id="KUF94159.1"/>
    </source>
</evidence>
<dbReference type="AlphaFoldDB" id="A0A0W8DCU3"/>
<reference evidence="1 2" key="1">
    <citation type="submission" date="2015-11" db="EMBL/GenBank/DDBJ databases">
        <title>Genomes and virulence difference between two physiological races of Phytophthora nicotianae.</title>
        <authorList>
            <person name="Liu H."/>
            <person name="Ma X."/>
            <person name="Yu H."/>
            <person name="Fang D."/>
            <person name="Li Y."/>
            <person name="Wang X."/>
            <person name="Wang W."/>
            <person name="Dong Y."/>
            <person name="Xiao B."/>
        </authorList>
    </citation>
    <scope>NUCLEOTIDE SEQUENCE [LARGE SCALE GENOMIC DNA]</scope>
    <source>
        <strain evidence="2">race 1</strain>
    </source>
</reference>
<proteinExistence type="predicted"/>
<protein>
    <submittedName>
        <fullName evidence="1">Serine hydroxymethyltransferase</fullName>
    </submittedName>
</protein>
<evidence type="ECO:0000313" key="2">
    <source>
        <dbReference type="Proteomes" id="UP000054636"/>
    </source>
</evidence>
<dbReference type="PANTHER" id="PTHR40866:SF1">
    <property type="entry name" value="BED-TYPE DOMAIN-CONTAINING PROTEIN"/>
    <property type="match status" value="1"/>
</dbReference>
<gene>
    <name evidence="1" type="ORF">AM588_10005821</name>
</gene>